<dbReference type="InterPro" id="IPR012438">
    <property type="entry name" value="DUF1639"/>
</dbReference>
<dbReference type="Proteomes" id="UP001605036">
    <property type="component" value="Unassembled WGS sequence"/>
</dbReference>
<organism evidence="2 3">
    <name type="scientific">Riccia fluitans</name>
    <dbReference type="NCBI Taxonomy" id="41844"/>
    <lineage>
        <taxon>Eukaryota</taxon>
        <taxon>Viridiplantae</taxon>
        <taxon>Streptophyta</taxon>
        <taxon>Embryophyta</taxon>
        <taxon>Marchantiophyta</taxon>
        <taxon>Marchantiopsida</taxon>
        <taxon>Marchantiidae</taxon>
        <taxon>Marchantiales</taxon>
        <taxon>Ricciaceae</taxon>
        <taxon>Riccia</taxon>
    </lineage>
</organism>
<proteinExistence type="predicted"/>
<sequence length="121" mass="13243">MSGLNGSIVGHAAPKRGGKDSGSLQEKSKSQCFDEKGYSEMPKFVLGLTIKEKGDDFMKMMGKKLPQRPTTRSKIAEKNVNFISPGAGLCTLTKERYEVKEKKPMNKKLGGLKAMVDSDSE</sequence>
<reference evidence="2 3" key="1">
    <citation type="submission" date="2024-09" db="EMBL/GenBank/DDBJ databases">
        <title>Chromosome-scale assembly of Riccia fluitans.</title>
        <authorList>
            <person name="Paukszto L."/>
            <person name="Sawicki J."/>
            <person name="Karawczyk K."/>
            <person name="Piernik-Szablinska J."/>
            <person name="Szczecinska M."/>
            <person name="Mazdziarz M."/>
        </authorList>
    </citation>
    <scope>NUCLEOTIDE SEQUENCE [LARGE SCALE GENOMIC DNA]</scope>
    <source>
        <strain evidence="2">Rf_01</strain>
        <tissue evidence="2">Aerial parts of the thallus</tissue>
    </source>
</reference>
<evidence type="ECO:0000313" key="2">
    <source>
        <dbReference type="EMBL" id="KAL2630362.1"/>
    </source>
</evidence>
<name>A0ABD1YHY7_9MARC</name>
<dbReference type="AlphaFoldDB" id="A0ABD1YHY7"/>
<protein>
    <submittedName>
        <fullName evidence="2">Uncharacterized protein</fullName>
    </submittedName>
</protein>
<keyword evidence="3" id="KW-1185">Reference proteome</keyword>
<feature type="region of interest" description="Disordered" evidence="1">
    <location>
        <begin position="1"/>
        <end position="35"/>
    </location>
</feature>
<evidence type="ECO:0000256" key="1">
    <source>
        <dbReference type="SAM" id="MobiDB-lite"/>
    </source>
</evidence>
<dbReference type="EMBL" id="JBHFFA010000004">
    <property type="protein sequence ID" value="KAL2630362.1"/>
    <property type="molecule type" value="Genomic_DNA"/>
</dbReference>
<evidence type="ECO:0000313" key="3">
    <source>
        <dbReference type="Proteomes" id="UP001605036"/>
    </source>
</evidence>
<gene>
    <name evidence="2" type="ORF">R1flu_015048</name>
</gene>
<feature type="compositionally biased region" description="Basic and acidic residues" evidence="1">
    <location>
        <begin position="26"/>
        <end position="35"/>
    </location>
</feature>
<dbReference type="PANTHER" id="PTHR33130">
    <property type="entry name" value="PUTATIVE (DUF1639)-RELATED"/>
    <property type="match status" value="1"/>
</dbReference>
<comment type="caution">
    <text evidence="2">The sequence shown here is derived from an EMBL/GenBank/DDBJ whole genome shotgun (WGS) entry which is preliminary data.</text>
</comment>
<dbReference type="Pfam" id="PF07797">
    <property type="entry name" value="DUF1639"/>
    <property type="match status" value="1"/>
</dbReference>
<dbReference type="PANTHER" id="PTHR33130:SF33">
    <property type="entry name" value="PUTATIVE (DUF1639)-RELATED"/>
    <property type="match status" value="1"/>
</dbReference>
<accession>A0ABD1YHY7</accession>